<keyword evidence="1" id="KW-0812">Transmembrane</keyword>
<evidence type="ECO:0000313" key="2">
    <source>
        <dbReference type="EMBL" id="EIJ23203.1"/>
    </source>
</evidence>
<accession>A0AA87LMC6</accession>
<reference evidence="2 3" key="1">
    <citation type="journal article" date="2013" name="Genome Announc.">
        <title>Draft Genome Sequences of Two Pairs of Human Intestinal Bifidobacterium longum subsp. longum Strains, 44B and 1-6B and 35B and 2-2B, Consecutively Isolated from Two Children after a 5-Year Time Period.</title>
        <authorList>
            <person name="Shkoporov A.N."/>
            <person name="Efimov B.A."/>
            <person name="Khokhlova E.V."/>
            <person name="Chaplin A.V."/>
            <person name="Kafarskaya L.I."/>
            <person name="Durkin A.S."/>
            <person name="McCorrison J."/>
            <person name="Torralba M."/>
            <person name="Gillis M."/>
            <person name="Sutton G."/>
            <person name="Weibel D.B."/>
            <person name="Nelson K.E."/>
            <person name="Smeianov V.V."/>
        </authorList>
    </citation>
    <scope>NUCLEOTIDE SEQUENCE [LARGE SCALE GENOMIC DNA]</scope>
    <source>
        <strain evidence="2 3">1-6B</strain>
    </source>
</reference>
<comment type="caution">
    <text evidence="2">The sequence shown here is derived from an EMBL/GenBank/DDBJ whole genome shotgun (WGS) entry which is preliminary data.</text>
</comment>
<organism evidence="2 3">
    <name type="scientific">Bifidobacterium longum subsp. longum 1-6B</name>
    <dbReference type="NCBI Taxonomy" id="1161744"/>
    <lineage>
        <taxon>Bacteria</taxon>
        <taxon>Bacillati</taxon>
        <taxon>Actinomycetota</taxon>
        <taxon>Actinomycetes</taxon>
        <taxon>Bifidobacteriales</taxon>
        <taxon>Bifidobacteriaceae</taxon>
        <taxon>Bifidobacterium</taxon>
    </lineage>
</organism>
<keyword evidence="1" id="KW-0472">Membrane</keyword>
<proteinExistence type="predicted"/>
<dbReference type="Proteomes" id="UP000006410">
    <property type="component" value="Unassembled WGS sequence"/>
</dbReference>
<keyword evidence="1" id="KW-1133">Transmembrane helix</keyword>
<gene>
    <name evidence="2" type="ORF">HMPREF1313_1831</name>
</gene>
<evidence type="ECO:0000313" key="3">
    <source>
        <dbReference type="Proteomes" id="UP000006410"/>
    </source>
</evidence>
<name>A0AA87LMC6_BIFLL</name>
<sequence>MQSARDERIPGKLICTIMAVVIVIVFVAMLHALRNRK</sequence>
<protein>
    <submittedName>
        <fullName evidence="2">Uncharacterized protein</fullName>
    </submittedName>
</protein>
<dbReference type="AlphaFoldDB" id="A0AA87LMC6"/>
<evidence type="ECO:0000256" key="1">
    <source>
        <dbReference type="SAM" id="Phobius"/>
    </source>
</evidence>
<dbReference type="EMBL" id="AJTF01000136">
    <property type="protein sequence ID" value="EIJ23203.1"/>
    <property type="molecule type" value="Genomic_DNA"/>
</dbReference>
<feature type="transmembrane region" description="Helical" evidence="1">
    <location>
        <begin position="12"/>
        <end position="33"/>
    </location>
</feature>